<feature type="non-terminal residue" evidence="10">
    <location>
        <position position="144"/>
    </location>
</feature>
<dbReference type="AlphaFoldDB" id="A0A7V8NTL3"/>
<gene>
    <name evidence="10" type="primary">trpA</name>
    <name evidence="10" type="ORF">HRJ53_18815</name>
</gene>
<dbReference type="InterPro" id="IPR011060">
    <property type="entry name" value="RibuloseP-bd_barrel"/>
</dbReference>
<reference evidence="10" key="1">
    <citation type="submission" date="2020-06" db="EMBL/GenBank/DDBJ databases">
        <title>Legume-microbial interactions unlock mineral nutrients during tropical forest succession.</title>
        <authorList>
            <person name="Epihov D.Z."/>
        </authorList>
    </citation>
    <scope>NUCLEOTIDE SEQUENCE [LARGE SCALE GENOMIC DNA]</scope>
    <source>
        <strain evidence="10">Pan2503</strain>
    </source>
</reference>
<dbReference type="UniPathway" id="UPA00035">
    <property type="reaction ID" value="UER00044"/>
</dbReference>
<comment type="pathway">
    <text evidence="1">Amino-acid biosynthesis; L-tryptophan biosynthesis; L-tryptophan from chorismate: step 5/5.</text>
</comment>
<evidence type="ECO:0000256" key="2">
    <source>
        <dbReference type="ARBA" id="ARBA00011270"/>
    </source>
</evidence>
<name>A0A7V8NTL3_9BACT</name>
<evidence type="ECO:0000256" key="4">
    <source>
        <dbReference type="ARBA" id="ARBA00022605"/>
    </source>
</evidence>
<dbReference type="Gene3D" id="3.20.20.70">
    <property type="entry name" value="Aldolase class I"/>
    <property type="match status" value="1"/>
</dbReference>
<organism evidence="10 11">
    <name type="scientific">Candidatus Acidiferrum panamense</name>
    <dbReference type="NCBI Taxonomy" id="2741543"/>
    <lineage>
        <taxon>Bacteria</taxon>
        <taxon>Pseudomonadati</taxon>
        <taxon>Acidobacteriota</taxon>
        <taxon>Terriglobia</taxon>
        <taxon>Candidatus Acidiferrales</taxon>
        <taxon>Candidatus Acidiferrum</taxon>
    </lineage>
</organism>
<evidence type="ECO:0000256" key="1">
    <source>
        <dbReference type="ARBA" id="ARBA00004733"/>
    </source>
</evidence>
<dbReference type="GO" id="GO:0005829">
    <property type="term" value="C:cytosol"/>
    <property type="evidence" value="ECO:0007669"/>
    <property type="project" value="TreeGrafter"/>
</dbReference>
<dbReference type="NCBIfam" id="TIGR00262">
    <property type="entry name" value="trpA"/>
    <property type="match status" value="1"/>
</dbReference>
<keyword evidence="5" id="KW-0822">Tryptophan biosynthesis</keyword>
<keyword evidence="6" id="KW-0057">Aromatic amino acid biosynthesis</keyword>
<dbReference type="Pfam" id="PF00290">
    <property type="entry name" value="Trp_syntA"/>
    <property type="match status" value="1"/>
</dbReference>
<evidence type="ECO:0000256" key="6">
    <source>
        <dbReference type="ARBA" id="ARBA00023141"/>
    </source>
</evidence>
<dbReference type="EMBL" id="JACDQQ010001798">
    <property type="protein sequence ID" value="MBA0087040.1"/>
    <property type="molecule type" value="Genomic_DNA"/>
</dbReference>
<evidence type="ECO:0000256" key="3">
    <source>
        <dbReference type="ARBA" id="ARBA00012043"/>
    </source>
</evidence>
<keyword evidence="4" id="KW-0028">Amino-acid biosynthesis</keyword>
<protein>
    <recommendedName>
        <fullName evidence="3">tryptophan synthase</fullName>
        <ecNumber evidence="3">4.2.1.20</ecNumber>
    </recommendedName>
</protein>
<dbReference type="PANTHER" id="PTHR43406:SF1">
    <property type="entry name" value="TRYPTOPHAN SYNTHASE ALPHA CHAIN, CHLOROPLASTIC"/>
    <property type="match status" value="1"/>
</dbReference>
<evidence type="ECO:0000313" key="10">
    <source>
        <dbReference type="EMBL" id="MBA0087040.1"/>
    </source>
</evidence>
<evidence type="ECO:0000256" key="9">
    <source>
        <dbReference type="RuleBase" id="RU003662"/>
    </source>
</evidence>
<dbReference type="SUPFAM" id="SSF51366">
    <property type="entry name" value="Ribulose-phoshate binding barrel"/>
    <property type="match status" value="1"/>
</dbReference>
<dbReference type="GO" id="GO:0004834">
    <property type="term" value="F:tryptophan synthase activity"/>
    <property type="evidence" value="ECO:0007669"/>
    <property type="project" value="UniProtKB-EC"/>
</dbReference>
<proteinExistence type="inferred from homology"/>
<evidence type="ECO:0000313" key="11">
    <source>
        <dbReference type="Proteomes" id="UP000567293"/>
    </source>
</evidence>
<dbReference type="InterPro" id="IPR013785">
    <property type="entry name" value="Aldolase_TIM"/>
</dbReference>
<evidence type="ECO:0000256" key="7">
    <source>
        <dbReference type="ARBA" id="ARBA00023239"/>
    </source>
</evidence>
<dbReference type="EC" id="4.2.1.20" evidence="3"/>
<comment type="similarity">
    <text evidence="9">Belongs to the TrpA family.</text>
</comment>
<keyword evidence="7 10" id="KW-0456">Lyase</keyword>
<sequence length="144" mass="15476">MQERFRTLRQAGELGIVAYLTAGDPSLDATLEFVLALAATGADVIELGVPFSDPLADGPTIQRASERALKSGTTLARVLDLVQRIRKSSEVPLVLFSYFNPILQMGLEKFASTAEAAGADGVLATDLTPEESDDYRRVLGAHRL</sequence>
<comment type="catalytic activity">
    <reaction evidence="8">
        <text>(1S,2R)-1-C-(indol-3-yl)glycerol 3-phosphate + L-serine = D-glyceraldehyde 3-phosphate + L-tryptophan + H2O</text>
        <dbReference type="Rhea" id="RHEA:10532"/>
        <dbReference type="ChEBI" id="CHEBI:15377"/>
        <dbReference type="ChEBI" id="CHEBI:33384"/>
        <dbReference type="ChEBI" id="CHEBI:57912"/>
        <dbReference type="ChEBI" id="CHEBI:58866"/>
        <dbReference type="ChEBI" id="CHEBI:59776"/>
        <dbReference type="EC" id="4.2.1.20"/>
    </reaction>
</comment>
<comment type="subunit">
    <text evidence="2">Tetramer of two alpha and two beta chains.</text>
</comment>
<dbReference type="PANTHER" id="PTHR43406">
    <property type="entry name" value="TRYPTOPHAN SYNTHASE, ALPHA CHAIN"/>
    <property type="match status" value="1"/>
</dbReference>
<dbReference type="InterPro" id="IPR002028">
    <property type="entry name" value="Trp_synthase_suA"/>
</dbReference>
<dbReference type="CDD" id="cd04724">
    <property type="entry name" value="Tryptophan_synthase_alpha"/>
    <property type="match status" value="1"/>
</dbReference>
<keyword evidence="11" id="KW-1185">Reference proteome</keyword>
<comment type="caution">
    <text evidence="10">The sequence shown here is derived from an EMBL/GenBank/DDBJ whole genome shotgun (WGS) entry which is preliminary data.</text>
</comment>
<dbReference type="Proteomes" id="UP000567293">
    <property type="component" value="Unassembled WGS sequence"/>
</dbReference>
<evidence type="ECO:0000256" key="8">
    <source>
        <dbReference type="ARBA" id="ARBA00049047"/>
    </source>
</evidence>
<dbReference type="PROSITE" id="PS00167">
    <property type="entry name" value="TRP_SYNTHASE_ALPHA"/>
    <property type="match status" value="1"/>
</dbReference>
<accession>A0A7V8NTL3</accession>
<evidence type="ECO:0000256" key="5">
    <source>
        <dbReference type="ARBA" id="ARBA00022822"/>
    </source>
</evidence>
<dbReference type="InterPro" id="IPR018204">
    <property type="entry name" value="Trp_synthase_alpha_AS"/>
</dbReference>